<evidence type="ECO:0000313" key="5">
    <source>
        <dbReference type="Proteomes" id="UP001642464"/>
    </source>
</evidence>
<feature type="region of interest" description="Disordered" evidence="1">
    <location>
        <begin position="815"/>
        <end position="884"/>
    </location>
</feature>
<dbReference type="Proteomes" id="UP001642464">
    <property type="component" value="Unassembled WGS sequence"/>
</dbReference>
<gene>
    <name evidence="4" type="ORF">SCF082_LOCUS40168</name>
</gene>
<sequence length="2706" mass="300200">MPPPYPQWILSGQGGKGDVPYPVRARQQAVNLAVLALSWLHLRRPCRAPPEMSLGKQLSVKQKLAVSKLEIFFREVSFDGEIGPEEMGRTAAKIETSRLHVGDYRTKLRSEVCERQKPLRPGRLDGDHGEVVSTMSSAMIAQAKELTAARIAMPSSMPEFDPYTLLEEPHKTVYEDPVSRARPPDTAGQAPRVRVHASRDEALAFVEKLDQHHRLRLAKKEEIRPTHLCGAFALTKDKDLDRLILDARPPNALEDTLTDWVQTLGAVPPLLQLEVPPGRELRFSGTDLKDYYYCFRVSRKRALRNALRLPLLPSQVGHLHAFKEHMKSANVLYPCLSTMAMGDNNAVEIGQKAHIQIGLQSQLFLPDELLTIHGRASRGDMACGVVIDDVLFCEEVDRSASAASGMTEGVRRLEALCEEYVQRGLFPHPKKTFKGESKATIWGAEINGVSGICRPAARRLVPLLQITMRVARLGFGSVALLEILCGCWISILQFRRRMMCLLQASYKAQQGRDRTDVIALAVPLIDELWVLCFLAPLAATNLRAATHDEIFLSDASESCVAAVKTKVDRLFSRELRRHSLARGTWNRLLAPWHCWMKEHAKLLPEEELPEGIPLVSHPLWTSLAQHLPFTMCYRKKVLQRRHINLLELEGVLEVERRLASGRSSLRYLLGADSQVSLAALVKGRSSSDRINALLEESLPTLLGADLYGEYGYVPSLANVADDPTRDQAIRKPLGSPPIWLTEALLGRFQKFDEWLSSTGYEPKQLAGLPFSNAHCTDADTVNAEVVGLLRSVAKPERLRTFDAVQSLGRHTPLVDPAVLSEQELNKRAKESEDLTKNENKSPKESAEREERASDHSVASKGVALPPKSRIGVPASDSRPGESFVENEKAELLSQEAGSLLSEFSPDQFILPGGRRAREEHVFCRKGYLDLFSGAAGTARSLSKRFGVWTLTFDFERGAEQNLLDPELRKKLLIMIQAGCFLGVGAAPECASFSRAVTPAARSALHPEGLDCISARMREKVSIGNSHASFVLEVLLLADSLGLSWWCENPDGSFLWLLKPFLEAGIGRWDRSLRFDMCRYGAQWRKRTRIATNTALGGLRELCRGGHSHIPLRGRCRALKSSWTRVAQVYPSDLCYDLATAIAVHAELTPKAVRKLKLKIGACAHCGSGRIGEADKPGPTTRRRLRRNAQELLDVRLVEEQTFQLQNKVWLRFQTWLSTSLSVETRNQLFLCPEIAVKILERYGLHLFSTGGKLYELRHLLVLVQQEFPRLRNVVAPCWQLVTRWELHQPLRHRQPLPESLFKAMFAIAILWRWTRWAATLLLGYEGISRIGEVLSATRGDLVLPSDAFDDELCIAFLKIRKPKSRRRGIGRVQHLRVTDVNAVKFLERHFGPLDAGVQLFPRSASAFRSRWDRILDVLQIPVSCRPTPAGIRGGGAILAYKRNKPIQDILWAMRLTSIVTLESYLQETAADSLLIRLPEDSKVLRDDFSMPDKRRPAMDDAPISGLNSQMNASSVSICVRLTSGDSWGLWVSKDMYLPERATYSMGDFVLNGLYHTAAWIALGGTAAGSSMGRWHGRVKVRAVCPTNFAAAEHSAQTVKREGRSQPFLASISSAMATLVLEGFRGLFDCASGTLTMEFRAIAMDYNLEQSQEGVPKEWLVIGASPFQADPRVKTGGPSGLELGFFEARQSRKESLRLAFYPELQELSVREPPLEGQMRYGAHVDSFGLTILNLDPQNPGGARRAKRLQVRLGEDHWVDVPRAGTGMRRLVPGQRLSIVAGALRPHDDVLLEALGPSAGKTEDRLLGVQQIVMGKVRLPPVLAGDFCQERVELHRPSYLEQKGLQGADGRHQAAMSCRGAAIRAESARGRLMVGCVALWAFYRAAVCPSFVGPAASRAPRGAPRGALQAVGNAGDAEETRLEHLSNFLWASAHLKRKVPAVTEIVPDLVEVMRNNTSQMNPQNLSNSLWALGELAGGLGNIFCLGNDCFIDDSDLVDSDLFDAHKIDLLWALAHLQGFGDSWADWRVQLVRSLSSQGERCLEQSQLSIFAVSADDVSNSLWASARLHIKFQHDHGFGTYNGFEFVKSLAKHIRPTASNMTPLQLSSCLWGLAHFKGAAEPDAVVALVEQIQGNVDEMSLQQLSDCLWASLQLQDVTPDVMKILPALGSEVKNKGAKWDVLASDVDPEKRKNLCRAPLGPSRSDIVAELHPLSQKSQEKTSMNAMRGLLRQLLFCVPPKGPGPEKQDKPERLRPVPTTMPEETLEQSSLEQLDHSKPICVTAGKDIGWRVGPESPAAGDVWPLVLLETVQKSLETPQRLVEDGSKRQRASLEGICPAPLSGALELKNTRRLEPALKGGGKKSEAEQAEVKCHGKESDFEKSWHTAKLRDELFTVQTTALRCEELFSGEAVLTEDPALKAQVAQLTGLPVEHQRLLDVSGRELQRSLEEVSSDELTLLRRPEEQAKWLAQLAEAGSSGDLSKAPDEIREDREVLLAAVSADDDALQWASTDLQGDRAVVLAAVRRCGFALACAAGTLQADRSLVLAAVQRHGLALEFADTWLRADEEVVLTALEQDGNAFQFADVRLRSDRTFVLRAVRCNGYALTYAQPELRNDREIVMAAIERNGWIWDNGLRVSQFGGWALQCASEALQADRELVLAAVQQDGAALAFASEELREEKEVLVGSMQRPWDTWCRGLKWRNRTMQISY</sequence>
<feature type="compositionally biased region" description="Basic and acidic residues" evidence="1">
    <location>
        <begin position="2240"/>
        <end position="2251"/>
    </location>
</feature>
<name>A0ABP0Q8X3_9DINO</name>
<feature type="region of interest" description="Disordered" evidence="1">
    <location>
        <begin position="2236"/>
        <end position="2268"/>
    </location>
</feature>
<comment type="caution">
    <text evidence="4">The sequence shown here is derived from an EMBL/GenBank/DDBJ whole genome shotgun (WGS) entry which is preliminary data.</text>
</comment>
<dbReference type="SUPFAM" id="SSF56349">
    <property type="entry name" value="DNA breaking-rejoining enzymes"/>
    <property type="match status" value="1"/>
</dbReference>
<feature type="domain" description="DUF4116" evidence="3">
    <location>
        <begin position="2562"/>
        <end position="2610"/>
    </location>
</feature>
<feature type="domain" description="DUF4116" evidence="3">
    <location>
        <begin position="2512"/>
        <end position="2560"/>
    </location>
</feature>
<evidence type="ECO:0000256" key="2">
    <source>
        <dbReference type="SAM" id="Phobius"/>
    </source>
</evidence>
<reference evidence="4 5" key="1">
    <citation type="submission" date="2024-02" db="EMBL/GenBank/DDBJ databases">
        <authorList>
            <person name="Chen Y."/>
            <person name="Shah S."/>
            <person name="Dougan E. K."/>
            <person name="Thang M."/>
            <person name="Chan C."/>
        </authorList>
    </citation>
    <scope>NUCLEOTIDE SEQUENCE [LARGE SCALE GENOMIC DNA]</scope>
</reference>
<dbReference type="Pfam" id="PF13475">
    <property type="entry name" value="DUF4116"/>
    <property type="match status" value="3"/>
</dbReference>
<feature type="domain" description="DUF4116" evidence="3">
    <location>
        <begin position="2637"/>
        <end position="2674"/>
    </location>
</feature>
<evidence type="ECO:0000259" key="3">
    <source>
        <dbReference type="Pfam" id="PF13475"/>
    </source>
</evidence>
<dbReference type="InterPro" id="IPR011010">
    <property type="entry name" value="DNA_brk_join_enz"/>
</dbReference>
<keyword evidence="2" id="KW-0812">Transmembrane</keyword>
<dbReference type="InterPro" id="IPR025197">
    <property type="entry name" value="DUF4116"/>
</dbReference>
<feature type="transmembrane region" description="Helical" evidence="2">
    <location>
        <begin position="515"/>
        <end position="539"/>
    </location>
</feature>
<dbReference type="InterPro" id="IPR027443">
    <property type="entry name" value="IPNS-like_sf"/>
</dbReference>
<evidence type="ECO:0000256" key="1">
    <source>
        <dbReference type="SAM" id="MobiDB-lite"/>
    </source>
</evidence>
<organism evidence="4 5">
    <name type="scientific">Durusdinium trenchii</name>
    <dbReference type="NCBI Taxonomy" id="1381693"/>
    <lineage>
        <taxon>Eukaryota</taxon>
        <taxon>Sar</taxon>
        <taxon>Alveolata</taxon>
        <taxon>Dinophyceae</taxon>
        <taxon>Suessiales</taxon>
        <taxon>Symbiodiniaceae</taxon>
        <taxon>Durusdinium</taxon>
    </lineage>
</organism>
<feature type="compositionally biased region" description="Basic and acidic residues" evidence="1">
    <location>
        <begin position="823"/>
        <end position="854"/>
    </location>
</feature>
<keyword evidence="2" id="KW-1133">Transmembrane helix</keyword>
<accession>A0ABP0Q8X3</accession>
<keyword evidence="5" id="KW-1185">Reference proteome</keyword>
<protein>
    <recommendedName>
        <fullName evidence="3">DUF4116 domain-containing protein</fullName>
    </recommendedName>
</protein>
<evidence type="ECO:0000313" key="4">
    <source>
        <dbReference type="EMBL" id="CAK9084703.1"/>
    </source>
</evidence>
<dbReference type="EMBL" id="CAXAMM010039207">
    <property type="protein sequence ID" value="CAK9084703.1"/>
    <property type="molecule type" value="Genomic_DNA"/>
</dbReference>
<proteinExistence type="predicted"/>
<feature type="transmembrane region" description="Helical" evidence="2">
    <location>
        <begin position="473"/>
        <end position="494"/>
    </location>
</feature>
<keyword evidence="2" id="KW-0472">Membrane</keyword>
<dbReference type="Gene3D" id="2.60.120.330">
    <property type="entry name" value="B-lactam Antibiotic, Isopenicillin N Synthase, Chain"/>
    <property type="match status" value="1"/>
</dbReference>